<organism evidence="8">
    <name type="scientific">freshwater metagenome</name>
    <dbReference type="NCBI Taxonomy" id="449393"/>
    <lineage>
        <taxon>unclassified sequences</taxon>
        <taxon>metagenomes</taxon>
        <taxon>ecological metagenomes</taxon>
    </lineage>
</organism>
<dbReference type="EMBL" id="CAEZYY010000007">
    <property type="protein sequence ID" value="CAB4746950.1"/>
    <property type="molecule type" value="Genomic_DNA"/>
</dbReference>
<evidence type="ECO:0000256" key="4">
    <source>
        <dbReference type="ARBA" id="ARBA00022448"/>
    </source>
</evidence>
<keyword evidence="5" id="KW-0963">Cytoplasm</keyword>
<dbReference type="PANTHER" id="PTHR42930">
    <property type="entry name" value="PHOSPHATE-SPECIFIC TRANSPORT SYSTEM ACCESSORY PROTEIN PHOU"/>
    <property type="match status" value="1"/>
</dbReference>
<dbReference type="SUPFAM" id="SSF109755">
    <property type="entry name" value="PhoU-like"/>
    <property type="match status" value="1"/>
</dbReference>
<dbReference type="GO" id="GO:0045936">
    <property type="term" value="P:negative regulation of phosphate metabolic process"/>
    <property type="evidence" value="ECO:0007669"/>
    <property type="project" value="InterPro"/>
</dbReference>
<dbReference type="Pfam" id="PF01895">
    <property type="entry name" value="PhoU"/>
    <property type="match status" value="2"/>
</dbReference>
<dbReference type="InterPro" id="IPR026022">
    <property type="entry name" value="PhoU_dom"/>
</dbReference>
<dbReference type="GO" id="GO:0006817">
    <property type="term" value="P:phosphate ion transport"/>
    <property type="evidence" value="ECO:0007669"/>
    <property type="project" value="UniProtKB-KW"/>
</dbReference>
<dbReference type="FunFam" id="1.20.58.220:FF:000004">
    <property type="entry name" value="Phosphate-specific transport system accessory protein PhoU"/>
    <property type="match status" value="1"/>
</dbReference>
<accession>A0A6J6PHL1</accession>
<evidence type="ECO:0000313" key="9">
    <source>
        <dbReference type="EMBL" id="CAB4746950.1"/>
    </source>
</evidence>
<dbReference type="NCBIfam" id="TIGR02135">
    <property type="entry name" value="phoU_full"/>
    <property type="match status" value="1"/>
</dbReference>
<dbReference type="GO" id="GO:0030643">
    <property type="term" value="P:intracellular phosphate ion homeostasis"/>
    <property type="evidence" value="ECO:0007669"/>
    <property type="project" value="InterPro"/>
</dbReference>
<dbReference type="PANTHER" id="PTHR42930:SF3">
    <property type="entry name" value="PHOSPHATE-SPECIFIC TRANSPORT SYSTEM ACCESSORY PROTEIN PHOU"/>
    <property type="match status" value="1"/>
</dbReference>
<evidence type="ECO:0000256" key="2">
    <source>
        <dbReference type="ARBA" id="ARBA00008107"/>
    </source>
</evidence>
<name>A0A6J6PHL1_9ZZZZ</name>
<evidence type="ECO:0000313" key="8">
    <source>
        <dbReference type="EMBL" id="CAB4696295.1"/>
    </source>
</evidence>
<gene>
    <name evidence="8" type="ORF">UFOPK2602_00313</name>
    <name evidence="9" type="ORF">UFOPK2806_00769</name>
</gene>
<dbReference type="PIRSF" id="PIRSF003107">
    <property type="entry name" value="PhoU"/>
    <property type="match status" value="1"/>
</dbReference>
<comment type="subcellular location">
    <subcellularLocation>
        <location evidence="1">Cytoplasm</location>
    </subcellularLocation>
</comment>
<comment type="similarity">
    <text evidence="2">Belongs to the PhoU family.</text>
</comment>
<keyword evidence="4" id="KW-0813">Transport</keyword>
<dbReference type="Gene3D" id="1.20.58.220">
    <property type="entry name" value="Phosphate transport system protein phou homolog 2, domain 2"/>
    <property type="match status" value="1"/>
</dbReference>
<reference evidence="8" key="1">
    <citation type="submission" date="2020-05" db="EMBL/GenBank/DDBJ databases">
        <authorList>
            <person name="Chiriac C."/>
            <person name="Salcher M."/>
            <person name="Ghai R."/>
            <person name="Kavagutti S V."/>
        </authorList>
    </citation>
    <scope>NUCLEOTIDE SEQUENCE</scope>
</reference>
<feature type="domain" description="PhoU" evidence="7">
    <location>
        <begin position="20"/>
        <end position="106"/>
    </location>
</feature>
<dbReference type="InterPro" id="IPR028366">
    <property type="entry name" value="PhoU"/>
</dbReference>
<keyword evidence="6" id="KW-0592">Phosphate transport</keyword>
<dbReference type="EMBL" id="CAEZXX010000012">
    <property type="protein sequence ID" value="CAB4696295.1"/>
    <property type="molecule type" value="Genomic_DNA"/>
</dbReference>
<evidence type="ECO:0000259" key="7">
    <source>
        <dbReference type="Pfam" id="PF01895"/>
    </source>
</evidence>
<dbReference type="GO" id="GO:0005737">
    <property type="term" value="C:cytoplasm"/>
    <property type="evidence" value="ECO:0007669"/>
    <property type="project" value="UniProtKB-SubCell"/>
</dbReference>
<sequence length="249" mass="27721">MTELRKSFHTELAEVHAELMRVGAQVIEAIPRATRILLDMDLEGADYMVQGDDEIDARCIAVEEHCYRILALQAPVASDLRAVITALKMTAELERSGDLTVNICKAARRIYGHEMNPKLRGIIAKMSEQAQQLFANAMEAYDESDPAKAAALDDMDNFLDALQRQFIQVIFESHAAGSIDLQVAVQLGVVARFYERIGDHAVNIGEKVRFLVSGWMPEHVGAVRHRMRQEATPMAGIPIPTQADRNHDS</sequence>
<proteinExistence type="inferred from homology"/>
<comment type="subunit">
    <text evidence="3">Homodimer.</text>
</comment>
<feature type="domain" description="PhoU" evidence="7">
    <location>
        <begin position="123"/>
        <end position="208"/>
    </location>
</feature>
<dbReference type="AlphaFoldDB" id="A0A6J6PHL1"/>
<dbReference type="InterPro" id="IPR038078">
    <property type="entry name" value="PhoU-like_sf"/>
</dbReference>
<evidence type="ECO:0000256" key="6">
    <source>
        <dbReference type="ARBA" id="ARBA00022592"/>
    </source>
</evidence>
<evidence type="ECO:0000256" key="3">
    <source>
        <dbReference type="ARBA" id="ARBA00011738"/>
    </source>
</evidence>
<evidence type="ECO:0000256" key="1">
    <source>
        <dbReference type="ARBA" id="ARBA00004496"/>
    </source>
</evidence>
<evidence type="ECO:0000256" key="5">
    <source>
        <dbReference type="ARBA" id="ARBA00022490"/>
    </source>
</evidence>
<protein>
    <submittedName>
        <fullName evidence="8">Unannotated protein</fullName>
    </submittedName>
</protein>